<evidence type="ECO:0000313" key="2">
    <source>
        <dbReference type="Proteomes" id="UP000593576"/>
    </source>
</evidence>
<dbReference type="OrthoDB" id="1879545at2759"/>
<dbReference type="InterPro" id="IPR024949">
    <property type="entry name" value="Bet_v_I_allergen"/>
</dbReference>
<evidence type="ECO:0000313" key="1">
    <source>
        <dbReference type="EMBL" id="MBA0855342.1"/>
    </source>
</evidence>
<dbReference type="GO" id="GO:0004864">
    <property type="term" value="F:protein phosphatase inhibitor activity"/>
    <property type="evidence" value="ECO:0007669"/>
    <property type="project" value="InterPro"/>
</dbReference>
<reference evidence="1 2" key="1">
    <citation type="journal article" date="2019" name="Genome Biol. Evol.">
        <title>Insights into the evolution of the New World diploid cottons (Gossypium, subgenus Houzingenia) based on genome sequencing.</title>
        <authorList>
            <person name="Grover C.E."/>
            <person name="Arick M.A. 2nd"/>
            <person name="Thrash A."/>
            <person name="Conover J.L."/>
            <person name="Sanders W.S."/>
            <person name="Peterson D.G."/>
            <person name="Frelichowski J.E."/>
            <person name="Scheffler J.A."/>
            <person name="Scheffler B.E."/>
            <person name="Wendel J.F."/>
        </authorList>
    </citation>
    <scope>NUCLEOTIDE SEQUENCE [LARGE SCALE GENOMIC DNA]</scope>
    <source>
        <strain evidence="1">1</strain>
        <tissue evidence="1">Leaf</tissue>
    </source>
</reference>
<dbReference type="InterPro" id="IPR023393">
    <property type="entry name" value="START-like_dom_sf"/>
</dbReference>
<dbReference type="GO" id="GO:0009738">
    <property type="term" value="P:abscisic acid-activated signaling pathway"/>
    <property type="evidence" value="ECO:0007669"/>
    <property type="project" value="InterPro"/>
</dbReference>
<accession>A0A7J9L964</accession>
<dbReference type="AlphaFoldDB" id="A0A7J9L964"/>
<dbReference type="GO" id="GO:0038023">
    <property type="term" value="F:signaling receptor activity"/>
    <property type="evidence" value="ECO:0007669"/>
    <property type="project" value="InterPro"/>
</dbReference>
<dbReference type="SUPFAM" id="SSF55961">
    <property type="entry name" value="Bet v1-like"/>
    <property type="match status" value="1"/>
</dbReference>
<gene>
    <name evidence="1" type="ORF">Goshw_012286</name>
</gene>
<sequence length="47" mass="5073">RRTGVFAKEAEVSTPLSPTKAFKAFAVDLDTLMPKVAPQAIKSVELL</sequence>
<keyword evidence="2" id="KW-1185">Reference proteome</keyword>
<feature type="non-terminal residue" evidence="1">
    <location>
        <position position="1"/>
    </location>
</feature>
<name>A0A7J9L964_GOSSC</name>
<organism evidence="1 2">
    <name type="scientific">Gossypium schwendimanii</name>
    <name type="common">Cotton</name>
    <dbReference type="NCBI Taxonomy" id="34291"/>
    <lineage>
        <taxon>Eukaryota</taxon>
        <taxon>Viridiplantae</taxon>
        <taxon>Streptophyta</taxon>
        <taxon>Embryophyta</taxon>
        <taxon>Tracheophyta</taxon>
        <taxon>Spermatophyta</taxon>
        <taxon>Magnoliopsida</taxon>
        <taxon>eudicotyledons</taxon>
        <taxon>Gunneridae</taxon>
        <taxon>Pentapetalae</taxon>
        <taxon>rosids</taxon>
        <taxon>malvids</taxon>
        <taxon>Malvales</taxon>
        <taxon>Malvaceae</taxon>
        <taxon>Malvoideae</taxon>
        <taxon>Gossypium</taxon>
    </lineage>
</organism>
<dbReference type="EMBL" id="JABFAF010000005">
    <property type="protein sequence ID" value="MBA0855342.1"/>
    <property type="molecule type" value="Genomic_DNA"/>
</dbReference>
<comment type="caution">
    <text evidence="1">The sequence shown here is derived from an EMBL/GenBank/DDBJ whole genome shotgun (WGS) entry which is preliminary data.</text>
</comment>
<dbReference type="Proteomes" id="UP000593576">
    <property type="component" value="Unassembled WGS sequence"/>
</dbReference>
<dbReference type="Gene3D" id="3.30.530.20">
    <property type="match status" value="1"/>
</dbReference>
<dbReference type="PRINTS" id="PR00634">
    <property type="entry name" value="BETALLERGEN"/>
</dbReference>
<protein>
    <submittedName>
        <fullName evidence="1">Uncharacterized protein</fullName>
    </submittedName>
</protein>
<proteinExistence type="predicted"/>
<dbReference type="GO" id="GO:0010427">
    <property type="term" value="F:abscisic acid binding"/>
    <property type="evidence" value="ECO:0007669"/>
    <property type="project" value="InterPro"/>
</dbReference>